<dbReference type="SUPFAM" id="SSF50129">
    <property type="entry name" value="GroES-like"/>
    <property type="match status" value="1"/>
</dbReference>
<dbReference type="AlphaFoldDB" id="A0A917BBA8"/>
<sequence length="334" mass="35478">MSETSTMRAAVLERPGSPDVLVYREVPIPAAKPGWVLIQVKAFGLNRGEVSTRSGFGLNLGGNVVPLPRILGDEAVGVVVEAPGGEFQPGQKVAVFNGEGMGRQFDGAYAEYALVPVTSVLAFETTLEWSTLAAMPQILKTAYGSLQLMNLQPGGSILIRGGTSGVGMAAAALAKRIGMTVFATSRSEAKLSDLEAYGVDYPLLDDGDIASQVRAVLPDGVDSALELIGTVTLHDTLRAVRINGVVCFSGVLAREIIIPDFNVLNFLPYGVHLTRYESGVLGPLPLDVFTEFIRAVESGELKMPLRGVYEFDNLVQAHRDMESSVGSGKNVVVL</sequence>
<evidence type="ECO:0000256" key="1">
    <source>
        <dbReference type="ARBA" id="ARBA00022857"/>
    </source>
</evidence>
<accession>A0A917BBA8</accession>
<evidence type="ECO:0000259" key="2">
    <source>
        <dbReference type="SMART" id="SM00829"/>
    </source>
</evidence>
<comment type="caution">
    <text evidence="3">The sequence shown here is derived from an EMBL/GenBank/DDBJ whole genome shotgun (WGS) entry which is preliminary data.</text>
</comment>
<reference evidence="3 4" key="1">
    <citation type="journal article" date="2014" name="Int. J. Syst. Evol. Microbiol.">
        <title>Complete genome sequence of Corynebacterium casei LMG S-19264T (=DSM 44701T), isolated from a smear-ripened cheese.</title>
        <authorList>
            <consortium name="US DOE Joint Genome Institute (JGI-PGF)"/>
            <person name="Walter F."/>
            <person name="Albersmeier A."/>
            <person name="Kalinowski J."/>
            <person name="Ruckert C."/>
        </authorList>
    </citation>
    <scope>NUCLEOTIDE SEQUENCE [LARGE SCALE GENOMIC DNA]</scope>
    <source>
        <strain evidence="3 4">CGMCC 1.12976</strain>
    </source>
</reference>
<dbReference type="Proteomes" id="UP000598775">
    <property type="component" value="Unassembled WGS sequence"/>
</dbReference>
<evidence type="ECO:0000313" key="3">
    <source>
        <dbReference type="EMBL" id="GGF35194.1"/>
    </source>
</evidence>
<proteinExistence type="predicted"/>
<dbReference type="GO" id="GO:0016491">
    <property type="term" value="F:oxidoreductase activity"/>
    <property type="evidence" value="ECO:0007669"/>
    <property type="project" value="InterPro"/>
</dbReference>
<dbReference type="Pfam" id="PF08240">
    <property type="entry name" value="ADH_N"/>
    <property type="match status" value="1"/>
</dbReference>
<dbReference type="InterPro" id="IPR036291">
    <property type="entry name" value="NAD(P)-bd_dom_sf"/>
</dbReference>
<dbReference type="Gene3D" id="3.40.50.720">
    <property type="entry name" value="NAD(P)-binding Rossmann-like Domain"/>
    <property type="match status" value="1"/>
</dbReference>
<dbReference type="Pfam" id="PF00107">
    <property type="entry name" value="ADH_zinc_N"/>
    <property type="match status" value="1"/>
</dbReference>
<organism evidence="3 4">
    <name type="scientific">Subtercola lobariae</name>
    <dbReference type="NCBI Taxonomy" id="1588641"/>
    <lineage>
        <taxon>Bacteria</taxon>
        <taxon>Bacillati</taxon>
        <taxon>Actinomycetota</taxon>
        <taxon>Actinomycetes</taxon>
        <taxon>Micrococcales</taxon>
        <taxon>Microbacteriaceae</taxon>
        <taxon>Subtercola</taxon>
    </lineage>
</organism>
<name>A0A917BBA8_9MICO</name>
<dbReference type="PANTHER" id="PTHR44154:SF1">
    <property type="entry name" value="QUINONE OXIDOREDUCTASE"/>
    <property type="match status" value="1"/>
</dbReference>
<gene>
    <name evidence="3" type="ORF">GCM10011399_30300</name>
</gene>
<dbReference type="InterPro" id="IPR051603">
    <property type="entry name" value="Zinc-ADH_QOR/CCCR"/>
</dbReference>
<keyword evidence="4" id="KW-1185">Reference proteome</keyword>
<dbReference type="SUPFAM" id="SSF51735">
    <property type="entry name" value="NAD(P)-binding Rossmann-fold domains"/>
    <property type="match status" value="1"/>
</dbReference>
<dbReference type="PANTHER" id="PTHR44154">
    <property type="entry name" value="QUINONE OXIDOREDUCTASE"/>
    <property type="match status" value="1"/>
</dbReference>
<dbReference type="EMBL" id="BMGP01000006">
    <property type="protein sequence ID" value="GGF35194.1"/>
    <property type="molecule type" value="Genomic_DNA"/>
</dbReference>
<evidence type="ECO:0000313" key="4">
    <source>
        <dbReference type="Proteomes" id="UP000598775"/>
    </source>
</evidence>
<keyword evidence="1" id="KW-0521">NADP</keyword>
<protein>
    <submittedName>
        <fullName evidence="3">NADPH:quinone reductase</fullName>
    </submittedName>
</protein>
<feature type="domain" description="Enoyl reductase (ER)" evidence="2">
    <location>
        <begin position="16"/>
        <end position="332"/>
    </location>
</feature>
<dbReference type="Gene3D" id="3.90.180.10">
    <property type="entry name" value="Medium-chain alcohol dehydrogenases, catalytic domain"/>
    <property type="match status" value="1"/>
</dbReference>
<dbReference type="RefSeq" id="WP_229715394.1">
    <property type="nucleotide sequence ID" value="NZ_BMGP01000006.1"/>
</dbReference>
<dbReference type="SMART" id="SM00829">
    <property type="entry name" value="PKS_ER"/>
    <property type="match status" value="1"/>
</dbReference>
<dbReference type="InterPro" id="IPR011032">
    <property type="entry name" value="GroES-like_sf"/>
</dbReference>
<dbReference type="InterPro" id="IPR013149">
    <property type="entry name" value="ADH-like_C"/>
</dbReference>
<dbReference type="InterPro" id="IPR020843">
    <property type="entry name" value="ER"/>
</dbReference>
<dbReference type="InterPro" id="IPR013154">
    <property type="entry name" value="ADH-like_N"/>
</dbReference>